<protein>
    <submittedName>
        <fullName evidence="1">Addiction module toxin RelE</fullName>
    </submittedName>
</protein>
<name>A0A938YX13_9ARCH</name>
<dbReference type="Gene3D" id="3.30.2310.20">
    <property type="entry name" value="RelE-like"/>
    <property type="match status" value="1"/>
</dbReference>
<dbReference type="Proteomes" id="UP000809243">
    <property type="component" value="Unassembled WGS sequence"/>
</dbReference>
<reference evidence="1" key="1">
    <citation type="submission" date="2021-01" db="EMBL/GenBank/DDBJ databases">
        <title>Active Sulfur Cycling in an Early Earth Analoge.</title>
        <authorList>
            <person name="Hahn C.R."/>
            <person name="Youssef N.H."/>
            <person name="Elshahed M."/>
        </authorList>
    </citation>
    <scope>NUCLEOTIDE SEQUENCE</scope>
    <source>
        <strain evidence="1">Zod_Metabat.1151</strain>
    </source>
</reference>
<gene>
    <name evidence="1" type="ORF">JW744_02125</name>
</gene>
<dbReference type="InterPro" id="IPR035093">
    <property type="entry name" value="RelE/ParE_toxin_dom_sf"/>
</dbReference>
<comment type="caution">
    <text evidence="1">The sequence shown here is derived from an EMBL/GenBank/DDBJ whole genome shotgun (WGS) entry which is preliminary data.</text>
</comment>
<dbReference type="AlphaFoldDB" id="A0A938YX13"/>
<accession>A0A938YX13</accession>
<evidence type="ECO:0000313" key="2">
    <source>
        <dbReference type="Proteomes" id="UP000809243"/>
    </source>
</evidence>
<organism evidence="1 2">
    <name type="scientific">Candidatus Iainarchaeum sp</name>
    <dbReference type="NCBI Taxonomy" id="3101447"/>
    <lineage>
        <taxon>Archaea</taxon>
        <taxon>Candidatus Iainarchaeota</taxon>
        <taxon>Candidatus Iainarchaeia</taxon>
        <taxon>Candidatus Iainarchaeales</taxon>
        <taxon>Candidatus Iainarchaeaceae</taxon>
        <taxon>Candidatus Iainarchaeum</taxon>
    </lineage>
</organism>
<dbReference type="EMBL" id="JAFGDB010000034">
    <property type="protein sequence ID" value="MBN2067241.1"/>
    <property type="molecule type" value="Genomic_DNA"/>
</dbReference>
<proteinExistence type="predicted"/>
<sequence length="93" mass="11646">MPLKHDFSEILEEKLKRLFKKDRRRYEILMKKIEQIVDSNEITIEHYKNLRYGLSDRKRVHIGKSFVLTFRYDRDKKFIVFLDFDHHDNIYKR</sequence>
<evidence type="ECO:0000313" key="1">
    <source>
        <dbReference type="EMBL" id="MBN2067241.1"/>
    </source>
</evidence>
<dbReference type="SUPFAM" id="SSF143011">
    <property type="entry name" value="RelE-like"/>
    <property type="match status" value="1"/>
</dbReference>